<feature type="chain" id="PRO_5042290080" description="Secreted protein" evidence="1">
    <location>
        <begin position="22"/>
        <end position="97"/>
    </location>
</feature>
<dbReference type="AlphaFoldDB" id="A0AAD7QY67"/>
<reference evidence="2" key="1">
    <citation type="submission" date="2023-03" db="EMBL/GenBank/DDBJ databases">
        <title>Near-Complete genome sequence of Lipomyces tetrasporous NRRL Y-64009, an oleaginous yeast capable of growing on lignocellulosic hydrolysates.</title>
        <authorList>
            <consortium name="Lawrence Berkeley National Laboratory"/>
            <person name="Jagtap S.S."/>
            <person name="Liu J.-J."/>
            <person name="Walukiewicz H.E."/>
            <person name="Pangilinan J."/>
            <person name="Lipzen A."/>
            <person name="Ahrendt S."/>
            <person name="Koriabine M."/>
            <person name="Cobaugh K."/>
            <person name="Salamov A."/>
            <person name="Yoshinaga Y."/>
            <person name="Ng V."/>
            <person name="Daum C."/>
            <person name="Grigoriev I.V."/>
            <person name="Slininger P.J."/>
            <person name="Dien B.S."/>
            <person name="Jin Y.-S."/>
            <person name="Rao C.V."/>
        </authorList>
    </citation>
    <scope>NUCLEOTIDE SEQUENCE</scope>
    <source>
        <strain evidence="2">NRRL Y-64009</strain>
    </source>
</reference>
<evidence type="ECO:0000256" key="1">
    <source>
        <dbReference type="SAM" id="SignalP"/>
    </source>
</evidence>
<evidence type="ECO:0008006" key="4">
    <source>
        <dbReference type="Google" id="ProtNLM"/>
    </source>
</evidence>
<feature type="signal peptide" evidence="1">
    <location>
        <begin position="1"/>
        <end position="21"/>
    </location>
</feature>
<name>A0AAD7QY67_9ASCO</name>
<sequence length="97" mass="10769">MKTTVAVVFTTVFIATLGASAFPTVHRNHSKRQALTSPNSEPYIPGKLFDLFFMIIGENMDLWPVESQSMLTSGRTPPTAVCLPTTMVSHTHRRSVY</sequence>
<gene>
    <name evidence="2" type="ORF">POJ06DRAFT_5130</name>
</gene>
<dbReference type="EMBL" id="JARPMG010000001">
    <property type="protein sequence ID" value="KAJ8103610.1"/>
    <property type="molecule type" value="Genomic_DNA"/>
</dbReference>
<keyword evidence="3" id="KW-1185">Reference proteome</keyword>
<protein>
    <recommendedName>
        <fullName evidence="4">Secreted protein</fullName>
    </recommendedName>
</protein>
<organism evidence="2 3">
    <name type="scientific">Lipomyces tetrasporus</name>
    <dbReference type="NCBI Taxonomy" id="54092"/>
    <lineage>
        <taxon>Eukaryota</taxon>
        <taxon>Fungi</taxon>
        <taxon>Dikarya</taxon>
        <taxon>Ascomycota</taxon>
        <taxon>Saccharomycotina</taxon>
        <taxon>Lipomycetes</taxon>
        <taxon>Lipomycetales</taxon>
        <taxon>Lipomycetaceae</taxon>
        <taxon>Lipomyces</taxon>
    </lineage>
</organism>
<evidence type="ECO:0000313" key="3">
    <source>
        <dbReference type="Proteomes" id="UP001217417"/>
    </source>
</evidence>
<dbReference type="Proteomes" id="UP001217417">
    <property type="component" value="Unassembled WGS sequence"/>
</dbReference>
<dbReference type="GeneID" id="80886308"/>
<proteinExistence type="predicted"/>
<dbReference type="RefSeq" id="XP_056047060.1">
    <property type="nucleotide sequence ID" value="XM_056191142.1"/>
</dbReference>
<accession>A0AAD7QY67</accession>
<comment type="caution">
    <text evidence="2">The sequence shown here is derived from an EMBL/GenBank/DDBJ whole genome shotgun (WGS) entry which is preliminary data.</text>
</comment>
<keyword evidence="1" id="KW-0732">Signal</keyword>
<evidence type="ECO:0000313" key="2">
    <source>
        <dbReference type="EMBL" id="KAJ8103610.1"/>
    </source>
</evidence>